<gene>
    <name evidence="2" type="ORF">NZD86_04465</name>
</gene>
<dbReference type="EMBL" id="CP104064">
    <property type="protein sequence ID" value="WAH37762.1"/>
    <property type="molecule type" value="Genomic_DNA"/>
</dbReference>
<proteinExistence type="predicted"/>
<reference evidence="2" key="1">
    <citation type="submission" date="2022-08" db="EMBL/GenBank/DDBJ databases">
        <title>Alicyclobacillus dauci DSM2870, complete genome.</title>
        <authorList>
            <person name="Wang Q."/>
            <person name="Cai R."/>
            <person name="Wang Z."/>
        </authorList>
    </citation>
    <scope>NUCLEOTIDE SEQUENCE</scope>
    <source>
        <strain evidence="2">DSM 28700</strain>
    </source>
</reference>
<dbReference type="Proteomes" id="UP001164803">
    <property type="component" value="Chromosome"/>
</dbReference>
<organism evidence="2 3">
    <name type="scientific">Alicyclobacillus dauci</name>
    <dbReference type="NCBI Taxonomy" id="1475485"/>
    <lineage>
        <taxon>Bacteria</taxon>
        <taxon>Bacillati</taxon>
        <taxon>Bacillota</taxon>
        <taxon>Bacilli</taxon>
        <taxon>Bacillales</taxon>
        <taxon>Alicyclobacillaceae</taxon>
        <taxon>Alicyclobacillus</taxon>
    </lineage>
</organism>
<name>A0ABY6Z527_9BACL</name>
<keyword evidence="1" id="KW-0812">Transmembrane</keyword>
<evidence type="ECO:0000313" key="3">
    <source>
        <dbReference type="Proteomes" id="UP001164803"/>
    </source>
</evidence>
<protein>
    <submittedName>
        <fullName evidence="2">Uncharacterized protein</fullName>
    </submittedName>
</protein>
<accession>A0ABY6Z527</accession>
<evidence type="ECO:0000313" key="2">
    <source>
        <dbReference type="EMBL" id="WAH37762.1"/>
    </source>
</evidence>
<sequence>MTIDLRSAKPIIKKLIYVVVVLVILVLGIGFTGIRLDPISAGRTSISRGAMLIRQVSFGQSEKVDIFNTHDGYATTLVKKWGPFWRKNTTTLSGKASSKMNIISFINFDDPKLGSGTVLAVLSHDKNVSYLRAGPNSVKYSIKPHVVSVLSWNQLLTPTALNAVAYSKNNRTLYKIKNAKIKNGIAISIPIKFYSVN</sequence>
<keyword evidence="3" id="KW-1185">Reference proteome</keyword>
<feature type="transmembrane region" description="Helical" evidence="1">
    <location>
        <begin position="15"/>
        <end position="34"/>
    </location>
</feature>
<keyword evidence="1" id="KW-1133">Transmembrane helix</keyword>
<dbReference type="RefSeq" id="WP_268045285.1">
    <property type="nucleotide sequence ID" value="NZ_CP104064.1"/>
</dbReference>
<keyword evidence="1" id="KW-0472">Membrane</keyword>
<evidence type="ECO:0000256" key="1">
    <source>
        <dbReference type="SAM" id="Phobius"/>
    </source>
</evidence>